<feature type="chain" id="PRO_5039985535" description="Secreted protein" evidence="1">
    <location>
        <begin position="19"/>
        <end position="79"/>
    </location>
</feature>
<dbReference type="Proteomes" id="UP000688947">
    <property type="component" value="Unassembled WGS sequence"/>
</dbReference>
<evidence type="ECO:0000313" key="3">
    <source>
        <dbReference type="EMBL" id="KAG2898201.1"/>
    </source>
</evidence>
<accession>A0A329RU11</accession>
<sequence length="79" mass="9534">MLHFSIIILLLRRRRLQGSRQLQTVQYFSDYWRALRLPNQTLVRLVTSSLSSKVLRNSRVHRVSREMHDTNSRQEEKNI</sequence>
<dbReference type="EMBL" id="RCMK01000525">
    <property type="protein sequence ID" value="KAG2923858.1"/>
    <property type="molecule type" value="Genomic_DNA"/>
</dbReference>
<keyword evidence="9" id="KW-1185">Reference proteome</keyword>
<evidence type="ECO:0000313" key="9">
    <source>
        <dbReference type="Proteomes" id="UP000251314"/>
    </source>
</evidence>
<dbReference type="Proteomes" id="UP000774804">
    <property type="component" value="Unassembled WGS sequence"/>
</dbReference>
<evidence type="ECO:0000256" key="1">
    <source>
        <dbReference type="SAM" id="SignalP"/>
    </source>
</evidence>
<evidence type="ECO:0008006" key="10">
    <source>
        <dbReference type="Google" id="ProtNLM"/>
    </source>
</evidence>
<dbReference type="Proteomes" id="UP000251314">
    <property type="component" value="Unassembled WGS sequence"/>
</dbReference>
<dbReference type="AlphaFoldDB" id="A0A329RU11"/>
<gene>
    <name evidence="7" type="ORF">JG687_00012190</name>
    <name evidence="8" type="ORF">PC110_g15626</name>
    <name evidence="2" type="ORF">PC113_g15198</name>
    <name evidence="3" type="ORF">PC115_g16910</name>
    <name evidence="4" type="ORF">PC117_g15580</name>
    <name evidence="5" type="ORF">PC118_g15247</name>
    <name evidence="6" type="ORF">PC129_g13247</name>
</gene>
<reference evidence="8 9" key="1">
    <citation type="submission" date="2018-01" db="EMBL/GenBank/DDBJ databases">
        <title>Draft genome of the strawberry crown rot pathogen Phytophthora cactorum.</title>
        <authorList>
            <person name="Armitage A.D."/>
            <person name="Lysoe E."/>
            <person name="Nellist C.F."/>
            <person name="Harrison R.J."/>
            <person name="Brurberg M.B."/>
        </authorList>
    </citation>
    <scope>NUCLEOTIDE SEQUENCE [LARGE SCALE GENOMIC DNA]</scope>
    <source>
        <strain evidence="8 9">10300</strain>
    </source>
</reference>
<dbReference type="EMBL" id="RCML01000584">
    <property type="protein sequence ID" value="KAG2973238.1"/>
    <property type="molecule type" value="Genomic_DNA"/>
</dbReference>
<keyword evidence="1" id="KW-0732">Signal</keyword>
<dbReference type="EMBL" id="MJFZ01000521">
    <property type="protein sequence ID" value="RAW27985.1"/>
    <property type="molecule type" value="Genomic_DNA"/>
</dbReference>
<dbReference type="EMBL" id="JAENGZ010000799">
    <property type="protein sequence ID" value="KAG6953796.1"/>
    <property type="molecule type" value="Genomic_DNA"/>
</dbReference>
<reference evidence="7" key="3">
    <citation type="submission" date="2021-01" db="EMBL/GenBank/DDBJ databases">
        <title>Phytophthora aleatoria, a newly-described species from Pinus radiata is distinct from Phytophthora cactorum isolates based on comparative genomics.</title>
        <authorList>
            <person name="Mcdougal R."/>
            <person name="Panda P."/>
            <person name="Williams N."/>
            <person name="Studholme D.J."/>
        </authorList>
    </citation>
    <scope>NUCLEOTIDE SEQUENCE</scope>
    <source>
        <strain evidence="7">NZFS 3830</strain>
    </source>
</reference>
<feature type="signal peptide" evidence="1">
    <location>
        <begin position="1"/>
        <end position="18"/>
    </location>
</feature>
<protein>
    <recommendedName>
        <fullName evidence="10">Secreted protein</fullName>
    </recommendedName>
</protein>
<name>A0A329RU11_9STRA</name>
<evidence type="ECO:0000313" key="5">
    <source>
        <dbReference type="EMBL" id="KAG2973238.1"/>
    </source>
</evidence>
<evidence type="ECO:0000313" key="8">
    <source>
        <dbReference type="EMBL" id="RAW27985.1"/>
    </source>
</evidence>
<evidence type="ECO:0000313" key="7">
    <source>
        <dbReference type="EMBL" id="KAG6953796.1"/>
    </source>
</evidence>
<reference evidence="2" key="2">
    <citation type="submission" date="2018-10" db="EMBL/GenBank/DDBJ databases">
        <title>Effector identification in a new, highly contiguous assembly of the strawberry crown rot pathogen Phytophthora cactorum.</title>
        <authorList>
            <person name="Armitage A.D."/>
            <person name="Nellist C.F."/>
            <person name="Bates H."/>
            <person name="Vickerstaff R.J."/>
            <person name="Harrison R.J."/>
        </authorList>
    </citation>
    <scope>NUCLEOTIDE SEQUENCE</scope>
    <source>
        <strain evidence="2">15-7</strain>
        <strain evidence="3">4032</strain>
        <strain evidence="4">4040</strain>
        <strain evidence="5">P415</strain>
        <strain evidence="6">P421</strain>
    </source>
</reference>
<evidence type="ECO:0000313" key="2">
    <source>
        <dbReference type="EMBL" id="KAG2852238.1"/>
    </source>
</evidence>
<dbReference type="Proteomes" id="UP000697107">
    <property type="component" value="Unassembled WGS sequence"/>
</dbReference>
<dbReference type="VEuPathDB" id="FungiDB:PC110_g15626"/>
<dbReference type="Proteomes" id="UP000736787">
    <property type="component" value="Unassembled WGS sequence"/>
</dbReference>
<dbReference type="Proteomes" id="UP000760860">
    <property type="component" value="Unassembled WGS sequence"/>
</dbReference>
<proteinExistence type="predicted"/>
<comment type="caution">
    <text evidence="8">The sequence shown here is derived from an EMBL/GenBank/DDBJ whole genome shotgun (WGS) entry which is preliminary data.</text>
</comment>
<dbReference type="EMBL" id="RCMI01000771">
    <property type="protein sequence ID" value="KAG2898201.1"/>
    <property type="molecule type" value="Genomic_DNA"/>
</dbReference>
<evidence type="ECO:0000313" key="6">
    <source>
        <dbReference type="EMBL" id="KAG3215883.1"/>
    </source>
</evidence>
<organism evidence="8 9">
    <name type="scientific">Phytophthora cactorum</name>
    <dbReference type="NCBI Taxonomy" id="29920"/>
    <lineage>
        <taxon>Eukaryota</taxon>
        <taxon>Sar</taxon>
        <taxon>Stramenopiles</taxon>
        <taxon>Oomycota</taxon>
        <taxon>Peronosporomycetes</taxon>
        <taxon>Peronosporales</taxon>
        <taxon>Peronosporaceae</taxon>
        <taxon>Phytophthora</taxon>
    </lineage>
</organism>
<dbReference type="EMBL" id="RCMV01000525">
    <property type="protein sequence ID" value="KAG3215883.1"/>
    <property type="molecule type" value="Genomic_DNA"/>
</dbReference>
<dbReference type="EMBL" id="RCMG01000554">
    <property type="protein sequence ID" value="KAG2852238.1"/>
    <property type="molecule type" value="Genomic_DNA"/>
</dbReference>
<evidence type="ECO:0000313" key="4">
    <source>
        <dbReference type="EMBL" id="KAG2923858.1"/>
    </source>
</evidence>
<dbReference type="Proteomes" id="UP000735874">
    <property type="component" value="Unassembled WGS sequence"/>
</dbReference>